<dbReference type="Pfam" id="PF04967">
    <property type="entry name" value="HTH_10"/>
    <property type="match status" value="1"/>
</dbReference>
<dbReference type="GeneID" id="68572066"/>
<dbReference type="InterPro" id="IPR031803">
    <property type="entry name" value="BAT_GAF/HTH-assoc"/>
</dbReference>
<dbReference type="InterPro" id="IPR011010">
    <property type="entry name" value="DNA_brk_join_enz"/>
</dbReference>
<evidence type="ECO:0000259" key="4">
    <source>
        <dbReference type="PROSITE" id="PS51898"/>
    </source>
</evidence>
<dbReference type="EMBL" id="BAAADU010000002">
    <property type="protein sequence ID" value="GAA0647996.1"/>
    <property type="molecule type" value="Genomic_DNA"/>
</dbReference>
<proteinExistence type="predicted"/>
<dbReference type="PROSITE" id="PS51898">
    <property type="entry name" value="TYR_RECOMBINASE"/>
    <property type="match status" value="1"/>
</dbReference>
<gene>
    <name evidence="5" type="ORF">GCM10009019_08110</name>
</gene>
<dbReference type="GO" id="GO:0015074">
    <property type="term" value="P:DNA integration"/>
    <property type="evidence" value="ECO:0007669"/>
    <property type="project" value="InterPro"/>
</dbReference>
<keyword evidence="6" id="KW-1185">Reference proteome</keyword>
<dbReference type="InterPro" id="IPR013762">
    <property type="entry name" value="Integrase-like_cat_sf"/>
</dbReference>
<keyword evidence="2" id="KW-0804">Transcription</keyword>
<dbReference type="Proteomes" id="UP001500194">
    <property type="component" value="Unassembled WGS sequence"/>
</dbReference>
<feature type="domain" description="Tyr recombinase" evidence="4">
    <location>
        <begin position="2"/>
        <end position="177"/>
    </location>
</feature>
<dbReference type="RefSeq" id="WP_227261482.1">
    <property type="nucleotide sequence ID" value="NZ_BAAADU010000002.1"/>
</dbReference>
<evidence type="ECO:0000313" key="5">
    <source>
        <dbReference type="EMBL" id="GAA0647996.1"/>
    </source>
</evidence>
<dbReference type="PANTHER" id="PTHR34236">
    <property type="entry name" value="DIMETHYL SULFOXIDE REDUCTASE TRANSCRIPTIONAL ACTIVATOR"/>
    <property type="match status" value="1"/>
</dbReference>
<dbReference type="SUPFAM" id="SSF56349">
    <property type="entry name" value="DNA breaking-rejoining enzymes"/>
    <property type="match status" value="1"/>
</dbReference>
<accession>A0AAV3SYF5</accession>
<keyword evidence="1" id="KW-0805">Transcription regulation</keyword>
<keyword evidence="3" id="KW-0233">DNA recombination</keyword>
<evidence type="ECO:0000256" key="3">
    <source>
        <dbReference type="ARBA" id="ARBA00023172"/>
    </source>
</evidence>
<dbReference type="Pfam" id="PF15915">
    <property type="entry name" value="BAT"/>
    <property type="match status" value="1"/>
</dbReference>
<dbReference type="PANTHER" id="PTHR34236:SF1">
    <property type="entry name" value="DIMETHYL SULFOXIDE REDUCTASE TRANSCRIPTIONAL ACTIVATOR"/>
    <property type="match status" value="1"/>
</dbReference>
<evidence type="ECO:0000256" key="2">
    <source>
        <dbReference type="ARBA" id="ARBA00023163"/>
    </source>
</evidence>
<evidence type="ECO:0000256" key="1">
    <source>
        <dbReference type="ARBA" id="ARBA00023015"/>
    </source>
</evidence>
<dbReference type="SUPFAM" id="SSF88659">
    <property type="entry name" value="Sigma3 and sigma4 domains of RNA polymerase sigma factors"/>
    <property type="match status" value="1"/>
</dbReference>
<dbReference type="AlphaFoldDB" id="A0AAV3SYF5"/>
<dbReference type="InterPro" id="IPR002104">
    <property type="entry name" value="Integrase_catalytic"/>
</dbReference>
<dbReference type="GO" id="GO:0003677">
    <property type="term" value="F:DNA binding"/>
    <property type="evidence" value="ECO:0007669"/>
    <property type="project" value="InterPro"/>
</dbReference>
<sequence length="558" mass="60229">MADEGALTVAEYERVARAARTYREALVVALCGRVGLRSGELADVNPAHLTERSFDGRTHAFLRVPNDGRRAYVPEDVAREFERYVNANNVGTDERVFDVTPRRLQMLVSEVATRASTDDDRLADVAARDLRAGFARRHLDDGVDPRVVRATGGWASLDSLEPYTETPTDREIAAAMTDENSGESETAVPFAGASRRLGAALADVSTRDAVDRAACEALAPSVRAVWTCDEHGDLRECAGVNAETARATVRESVRQTGLLDGHGVDEQGAFAQRALDGERWGPNASVAVSAIRSNGTPHGLLCAVTEDADTEGLREFLVDAGRRIGWTTAAVERKRLLVADTGVELSFGVTRGSFFVAASRELDCAFDLEGLVPVEDGDLLCFVTASGASVEDILAHAGEDDRVRDVRLIRDHGDRAHLECVVSGGTPTGVVVDRGGAVESLSVAEGDAALTAVFPKAVDVRGVVEAVTDRFDGVELRAKRETERRPQTTDLRQTLQEDLTEKQRATLRAAYFGGYFEWPRGSTAEELADAMDVSAPTLHNHLRKAQQKLLTAAFTDDA</sequence>
<reference evidence="5 6" key="1">
    <citation type="journal article" date="2019" name="Int. J. Syst. Evol. Microbiol.">
        <title>The Global Catalogue of Microorganisms (GCM) 10K type strain sequencing project: providing services to taxonomists for standard genome sequencing and annotation.</title>
        <authorList>
            <consortium name="The Broad Institute Genomics Platform"/>
            <consortium name="The Broad Institute Genome Sequencing Center for Infectious Disease"/>
            <person name="Wu L."/>
            <person name="Ma J."/>
        </authorList>
    </citation>
    <scope>NUCLEOTIDE SEQUENCE [LARGE SCALE GENOMIC DNA]</scope>
    <source>
        <strain evidence="5 6">JCM 16327</strain>
    </source>
</reference>
<dbReference type="Gene3D" id="1.10.10.10">
    <property type="entry name" value="Winged helix-like DNA-binding domain superfamily/Winged helix DNA-binding domain"/>
    <property type="match status" value="1"/>
</dbReference>
<dbReference type="InterPro" id="IPR013324">
    <property type="entry name" value="RNA_pol_sigma_r3/r4-like"/>
</dbReference>
<dbReference type="Gene3D" id="1.10.443.10">
    <property type="entry name" value="Intergrase catalytic core"/>
    <property type="match status" value="1"/>
</dbReference>
<dbReference type="InterPro" id="IPR036388">
    <property type="entry name" value="WH-like_DNA-bd_sf"/>
</dbReference>
<dbReference type="GO" id="GO:0006310">
    <property type="term" value="P:DNA recombination"/>
    <property type="evidence" value="ECO:0007669"/>
    <property type="project" value="UniProtKB-KW"/>
</dbReference>
<evidence type="ECO:0000313" key="6">
    <source>
        <dbReference type="Proteomes" id="UP001500194"/>
    </source>
</evidence>
<protein>
    <submittedName>
        <fullName evidence="5">Bacterio-opsin activator domain-containing protein</fullName>
    </submittedName>
</protein>
<name>A0AAV3SYF5_9EURY</name>
<organism evidence="5 6">
    <name type="scientific">Salarchaeum japonicum</name>
    <dbReference type="NCBI Taxonomy" id="555573"/>
    <lineage>
        <taxon>Archaea</taxon>
        <taxon>Methanobacteriati</taxon>
        <taxon>Methanobacteriota</taxon>
        <taxon>Stenosarchaea group</taxon>
        <taxon>Halobacteria</taxon>
        <taxon>Halobacteriales</taxon>
        <taxon>Halobacteriaceae</taxon>
    </lineage>
</organism>
<dbReference type="CDD" id="cd00397">
    <property type="entry name" value="DNA_BRE_C"/>
    <property type="match status" value="1"/>
</dbReference>
<dbReference type="InterPro" id="IPR007050">
    <property type="entry name" value="HTH_bacterioopsin"/>
</dbReference>
<comment type="caution">
    <text evidence="5">The sequence shown here is derived from an EMBL/GenBank/DDBJ whole genome shotgun (WGS) entry which is preliminary data.</text>
</comment>